<dbReference type="PANTHER" id="PTHR43718">
    <property type="entry name" value="LON PROTEASE"/>
    <property type="match status" value="1"/>
</dbReference>
<dbReference type="Gene3D" id="3.30.230.10">
    <property type="match status" value="1"/>
</dbReference>
<dbReference type="SUPFAM" id="SSF54211">
    <property type="entry name" value="Ribosomal protein S5 domain 2-like"/>
    <property type="match status" value="1"/>
</dbReference>
<evidence type="ECO:0000313" key="6">
    <source>
        <dbReference type="EMBL" id="CAK9051687.1"/>
    </source>
</evidence>
<organism evidence="6 7">
    <name type="scientific">Durusdinium trenchii</name>
    <dbReference type="NCBI Taxonomy" id="1381693"/>
    <lineage>
        <taxon>Eukaryota</taxon>
        <taxon>Sar</taxon>
        <taxon>Alveolata</taxon>
        <taxon>Dinophyceae</taxon>
        <taxon>Suessiales</taxon>
        <taxon>Symbiodiniaceae</taxon>
        <taxon>Durusdinium</taxon>
    </lineage>
</organism>
<keyword evidence="3" id="KW-0645">Protease</keyword>
<dbReference type="PROSITE" id="PS51786">
    <property type="entry name" value="LON_PROTEOLYTIC"/>
    <property type="match status" value="1"/>
</dbReference>
<dbReference type="PRINTS" id="PR00830">
    <property type="entry name" value="ENDOLAPTASE"/>
</dbReference>
<dbReference type="InterPro" id="IPR008269">
    <property type="entry name" value="Lon_proteolytic"/>
</dbReference>
<dbReference type="InterPro" id="IPR020568">
    <property type="entry name" value="Ribosomal_Su5_D2-typ_SF"/>
</dbReference>
<gene>
    <name evidence="6" type="ORF">CCMP2556_LOCUS26185</name>
</gene>
<feature type="region of interest" description="Disordered" evidence="4">
    <location>
        <begin position="72"/>
        <end position="246"/>
    </location>
</feature>
<feature type="compositionally biased region" description="Basic and acidic residues" evidence="4">
    <location>
        <begin position="82"/>
        <end position="95"/>
    </location>
</feature>
<dbReference type="InterPro" id="IPR014721">
    <property type="entry name" value="Ribsml_uS5_D2-typ_fold_subgr"/>
</dbReference>
<evidence type="ECO:0000256" key="1">
    <source>
        <dbReference type="ARBA" id="ARBA00022801"/>
    </source>
</evidence>
<reference evidence="6 7" key="1">
    <citation type="submission" date="2024-02" db="EMBL/GenBank/DDBJ databases">
        <authorList>
            <person name="Chen Y."/>
            <person name="Shah S."/>
            <person name="Dougan E. K."/>
            <person name="Thang M."/>
            <person name="Chan C."/>
        </authorList>
    </citation>
    <scope>NUCLEOTIDE SEQUENCE [LARGE SCALE GENOMIC DNA]</scope>
</reference>
<dbReference type="PANTHER" id="PTHR43718:SF2">
    <property type="entry name" value="LON PROTEASE HOMOLOG, MITOCHONDRIAL"/>
    <property type="match status" value="1"/>
</dbReference>
<protein>
    <recommendedName>
        <fullName evidence="5">Lon proteolytic domain-containing protein</fullName>
    </recommendedName>
</protein>
<evidence type="ECO:0000259" key="5">
    <source>
        <dbReference type="PROSITE" id="PS51786"/>
    </source>
</evidence>
<dbReference type="Pfam" id="PF05362">
    <property type="entry name" value="Lon_C"/>
    <property type="match status" value="1"/>
</dbReference>
<feature type="compositionally biased region" description="Low complexity" evidence="4">
    <location>
        <begin position="107"/>
        <end position="122"/>
    </location>
</feature>
<feature type="compositionally biased region" description="Low complexity" evidence="4">
    <location>
        <begin position="224"/>
        <end position="233"/>
    </location>
</feature>
<keyword evidence="7" id="KW-1185">Reference proteome</keyword>
<keyword evidence="2 3" id="KW-0720">Serine protease</keyword>
<feature type="compositionally biased region" description="Acidic residues" evidence="4">
    <location>
        <begin position="234"/>
        <end position="246"/>
    </location>
</feature>
<evidence type="ECO:0000313" key="7">
    <source>
        <dbReference type="Proteomes" id="UP001642484"/>
    </source>
</evidence>
<accession>A0ABP0MJM9</accession>
<feature type="compositionally biased region" description="Basic and acidic residues" evidence="4">
    <location>
        <begin position="204"/>
        <end position="220"/>
    </location>
</feature>
<feature type="active site" evidence="3">
    <location>
        <position position="359"/>
    </location>
</feature>
<name>A0ABP0MJM9_9DINO</name>
<evidence type="ECO:0000256" key="4">
    <source>
        <dbReference type="SAM" id="MobiDB-lite"/>
    </source>
</evidence>
<dbReference type="InterPro" id="IPR008268">
    <property type="entry name" value="Peptidase_S16_AS"/>
</dbReference>
<sequence>MDDPFAVLRIPSFTVRKESDLPKLKERAKNLVKQYEKVNKFDKAREVEVAYRSVKEMVIKRANCAGSKAFNKVMVNRPAKSSSEKVPEKSGEKSGPKNPAEVHFLKAQGARGTASAGTAAASEKPVPAPSQPCKSREERLKEKLEARRAAASEKDKRAAAIKEKLAAKRAKKNGDALPSASSPVESMPSLENMASPDSSGVEADADHRKEAGAGTDEHSHNASPDQNPHPQGPDGDDGPNMPEEDMAGGYLWRAAGLVLATLYPDWDFIRNACFHLPPAHGAKTLRFQESPWRSEAPVTAPSEMQVTGQLGAVMSESSSISLTYARMFIRELDPQKSFLDQAQIHLNVPEGATPKDGPSAGVTMAVALVSLALEVPVRPDVAMTGELSLMGKVLKVGGIQEKVIAARRENVKTILMPRQNEADFTEIKEYLRAGLTAHFVDHFDDVYRYAFEGTEAPPLPFQPRGLPAKTVVTPADAMPPPLPEAPRRVETCFAELTRRKIRKSCDVVA</sequence>
<dbReference type="Proteomes" id="UP001642484">
    <property type="component" value="Unassembled WGS sequence"/>
</dbReference>
<comment type="similarity">
    <text evidence="3">Belongs to the peptidase S16 family.</text>
</comment>
<comment type="caution">
    <text evidence="6">The sequence shown here is derived from an EMBL/GenBank/DDBJ whole genome shotgun (WGS) entry which is preliminary data.</text>
</comment>
<evidence type="ECO:0000256" key="3">
    <source>
        <dbReference type="PROSITE-ProRule" id="PRU01122"/>
    </source>
</evidence>
<dbReference type="PROSITE" id="PS01046">
    <property type="entry name" value="LON_SER"/>
    <property type="match status" value="1"/>
</dbReference>
<proteinExistence type="inferred from homology"/>
<feature type="compositionally biased region" description="Basic and acidic residues" evidence="4">
    <location>
        <begin position="134"/>
        <end position="166"/>
    </location>
</feature>
<dbReference type="InterPro" id="IPR027065">
    <property type="entry name" value="Lon_Prtase"/>
</dbReference>
<evidence type="ECO:0000256" key="2">
    <source>
        <dbReference type="ARBA" id="ARBA00022825"/>
    </source>
</evidence>
<dbReference type="EMBL" id="CAXAMN010018002">
    <property type="protein sequence ID" value="CAK9051687.1"/>
    <property type="molecule type" value="Genomic_DNA"/>
</dbReference>
<feature type="domain" description="Lon proteolytic" evidence="5">
    <location>
        <begin position="288"/>
        <end position="453"/>
    </location>
</feature>
<keyword evidence="1 3" id="KW-0378">Hydrolase</keyword>
<feature type="active site" evidence="3">
    <location>
        <position position="402"/>
    </location>
</feature>